<evidence type="ECO:0000256" key="2">
    <source>
        <dbReference type="SAM" id="Phobius"/>
    </source>
</evidence>
<evidence type="ECO:0000313" key="4">
    <source>
        <dbReference type="Proteomes" id="UP000558488"/>
    </source>
</evidence>
<gene>
    <name evidence="3" type="ORF">mPipKuh1_014866</name>
</gene>
<dbReference type="PANTHER" id="PTHR38491">
    <property type="entry name" value="REGULATOR OF HEMOGLOBINIZATION AND ERYTHROID CELL EXPANSION PROTEIN"/>
    <property type="match status" value="1"/>
</dbReference>
<comment type="caution">
    <text evidence="3">The sequence shown here is derived from an EMBL/GenBank/DDBJ whole genome shotgun (WGS) entry which is preliminary data.</text>
</comment>
<feature type="transmembrane region" description="Helical" evidence="2">
    <location>
        <begin position="12"/>
        <end position="33"/>
    </location>
</feature>
<dbReference type="PANTHER" id="PTHR38491:SF1">
    <property type="entry name" value="REGULATOR OF HEMOGLOBINIZATION AND ERYTHROID CELL EXPANSION PROTEIN"/>
    <property type="match status" value="1"/>
</dbReference>
<dbReference type="Pfam" id="PF15763">
    <property type="entry name" value="DUF4692"/>
    <property type="match status" value="1"/>
</dbReference>
<feature type="compositionally biased region" description="Low complexity" evidence="1">
    <location>
        <begin position="42"/>
        <end position="53"/>
    </location>
</feature>
<dbReference type="Proteomes" id="UP000558488">
    <property type="component" value="Unassembled WGS sequence"/>
</dbReference>
<keyword evidence="2" id="KW-1133">Transmembrane helix</keyword>
<reference evidence="3 4" key="1">
    <citation type="journal article" date="2020" name="Nature">
        <title>Six reference-quality genomes reveal evolution of bat adaptations.</title>
        <authorList>
            <person name="Jebb D."/>
            <person name="Huang Z."/>
            <person name="Pippel M."/>
            <person name="Hughes G.M."/>
            <person name="Lavrichenko K."/>
            <person name="Devanna P."/>
            <person name="Winkler S."/>
            <person name="Jermiin L.S."/>
            <person name="Skirmuntt E.C."/>
            <person name="Katzourakis A."/>
            <person name="Burkitt-Gray L."/>
            <person name="Ray D.A."/>
            <person name="Sullivan K.A.M."/>
            <person name="Roscito J.G."/>
            <person name="Kirilenko B.M."/>
            <person name="Davalos L.M."/>
            <person name="Corthals A.P."/>
            <person name="Power M.L."/>
            <person name="Jones G."/>
            <person name="Ransome R.D."/>
            <person name="Dechmann D.K.N."/>
            <person name="Locatelli A.G."/>
            <person name="Puechmaille S.J."/>
            <person name="Fedrigo O."/>
            <person name="Jarvis E.D."/>
            <person name="Hiller M."/>
            <person name="Vernes S.C."/>
            <person name="Myers E.W."/>
            <person name="Teeling E.C."/>
        </authorList>
    </citation>
    <scope>NUCLEOTIDE SEQUENCE [LARGE SCALE GENOMIC DNA]</scope>
    <source>
        <strain evidence="3">MPipKuh1</strain>
        <tissue evidence="3">Flight muscle</tissue>
    </source>
</reference>
<keyword evidence="2" id="KW-0472">Membrane</keyword>
<organism evidence="3 4">
    <name type="scientific">Pipistrellus kuhlii</name>
    <name type="common">Kuhl's pipistrelle</name>
    <dbReference type="NCBI Taxonomy" id="59472"/>
    <lineage>
        <taxon>Eukaryota</taxon>
        <taxon>Metazoa</taxon>
        <taxon>Chordata</taxon>
        <taxon>Craniata</taxon>
        <taxon>Vertebrata</taxon>
        <taxon>Euteleostomi</taxon>
        <taxon>Mammalia</taxon>
        <taxon>Eutheria</taxon>
        <taxon>Laurasiatheria</taxon>
        <taxon>Chiroptera</taxon>
        <taxon>Yangochiroptera</taxon>
        <taxon>Vespertilionidae</taxon>
        <taxon>Pipistrellus</taxon>
    </lineage>
</organism>
<keyword evidence="2" id="KW-0812">Transmembrane</keyword>
<dbReference type="GO" id="GO:0005886">
    <property type="term" value="C:plasma membrane"/>
    <property type="evidence" value="ECO:0007669"/>
    <property type="project" value="TreeGrafter"/>
</dbReference>
<keyword evidence="4" id="KW-1185">Reference proteome</keyword>
<accession>A0A7J7UUP5</accession>
<dbReference type="PROSITE" id="PS51257">
    <property type="entry name" value="PROKAR_LIPOPROTEIN"/>
    <property type="match status" value="1"/>
</dbReference>
<dbReference type="AlphaFoldDB" id="A0A7J7UUP5"/>
<protein>
    <submittedName>
        <fullName evidence="3">Regulator of hemoglobinization and erythroid cell expansion</fullName>
    </submittedName>
</protein>
<evidence type="ECO:0000313" key="3">
    <source>
        <dbReference type="EMBL" id="KAF6316501.1"/>
    </source>
</evidence>
<proteinExistence type="predicted"/>
<name>A0A7J7UUP5_PIPKU</name>
<sequence>MLTDDMKLWHGLVIAMVSLVLQACLLAAIYYLLSRHMDNCNTSSESSDTSDSTGRSPPPCQAAKKVNYTQVVFPATGGLDNESALDYEDIEDMTDYVNINPKSHKHNLWTFVNPAASEPVEYSQVAM</sequence>
<dbReference type="EMBL" id="JACAGB010000018">
    <property type="protein sequence ID" value="KAF6316501.1"/>
    <property type="molecule type" value="Genomic_DNA"/>
</dbReference>
<dbReference type="InterPro" id="IPR031517">
    <property type="entry name" value="RHEX-like"/>
</dbReference>
<evidence type="ECO:0000256" key="1">
    <source>
        <dbReference type="SAM" id="MobiDB-lite"/>
    </source>
</evidence>
<feature type="region of interest" description="Disordered" evidence="1">
    <location>
        <begin position="41"/>
        <end position="61"/>
    </location>
</feature>